<dbReference type="EMBL" id="LOCK01000011">
    <property type="protein sequence ID" value="KTE92720.1"/>
    <property type="molecule type" value="Genomic_DNA"/>
</dbReference>
<accession>A0A0W1JMB2</accession>
<proteinExistence type="predicted"/>
<reference evidence="1 2" key="1">
    <citation type="submission" date="2015-12" db="EMBL/GenBank/DDBJ databases">
        <title>Draft Genome Sequence of Desulfitobacterium hafniense Strain DH, a Sulfate-reducing Bacterium Isolated from Paddy Soils.</title>
        <authorList>
            <person name="Bao P."/>
            <person name="Zhang X."/>
            <person name="Li G."/>
        </authorList>
    </citation>
    <scope>NUCLEOTIDE SEQUENCE [LARGE SCALE GENOMIC DNA]</scope>
    <source>
        <strain evidence="1 2">DH</strain>
    </source>
</reference>
<dbReference type="Proteomes" id="UP000054623">
    <property type="component" value="Unassembled WGS sequence"/>
</dbReference>
<dbReference type="AlphaFoldDB" id="A0A0W1JMB2"/>
<gene>
    <name evidence="1" type="ORF">AT727_17465</name>
</gene>
<protein>
    <submittedName>
        <fullName evidence="1">Uncharacterized protein</fullName>
    </submittedName>
</protein>
<comment type="caution">
    <text evidence="1">The sequence shown here is derived from an EMBL/GenBank/DDBJ whole genome shotgun (WGS) entry which is preliminary data.</text>
</comment>
<evidence type="ECO:0000313" key="2">
    <source>
        <dbReference type="Proteomes" id="UP000054623"/>
    </source>
</evidence>
<organism evidence="1 2">
    <name type="scientific">Desulfitobacterium hafniense</name>
    <name type="common">Desulfitobacterium frappieri</name>
    <dbReference type="NCBI Taxonomy" id="49338"/>
    <lineage>
        <taxon>Bacteria</taxon>
        <taxon>Bacillati</taxon>
        <taxon>Bacillota</taxon>
        <taxon>Clostridia</taxon>
        <taxon>Eubacteriales</taxon>
        <taxon>Desulfitobacteriaceae</taxon>
        <taxon>Desulfitobacterium</taxon>
    </lineage>
</organism>
<dbReference type="RefSeq" id="WP_005807774.1">
    <property type="nucleotide sequence ID" value="NZ_LK996017.1"/>
</dbReference>
<name>A0A0W1JMB2_DESHA</name>
<sequence length="61" mass="7365">MTKEYLAEYSFVSELIYVREQELCLDDDENNFHSGIRFDHEYSMHKPLVLTEEFPKVYDEA</sequence>
<evidence type="ECO:0000313" key="1">
    <source>
        <dbReference type="EMBL" id="KTE92720.1"/>
    </source>
</evidence>